<dbReference type="SUPFAM" id="SSF53187">
    <property type="entry name" value="Zn-dependent exopeptidases"/>
    <property type="match status" value="1"/>
</dbReference>
<keyword evidence="2" id="KW-0812">Transmembrane</keyword>
<dbReference type="InterPro" id="IPR050695">
    <property type="entry name" value="N-acetylmuramoyl_amidase_3"/>
</dbReference>
<feature type="domain" description="MurNAc-LAA" evidence="3">
    <location>
        <begin position="138"/>
        <end position="277"/>
    </location>
</feature>
<protein>
    <recommendedName>
        <fullName evidence="3">MurNAc-LAA domain-containing protein</fullName>
    </recommendedName>
</protein>
<keyword evidence="2" id="KW-0472">Membrane</keyword>
<evidence type="ECO:0000313" key="4">
    <source>
        <dbReference type="EMBL" id="GJN64117.1"/>
    </source>
</evidence>
<feature type="transmembrane region" description="Helical" evidence="2">
    <location>
        <begin position="25"/>
        <end position="47"/>
    </location>
</feature>
<dbReference type="CDD" id="cd02696">
    <property type="entry name" value="MurNAc-LAA"/>
    <property type="match status" value="1"/>
</dbReference>
<gene>
    <name evidence="4" type="ORF">JCM17207_07420</name>
</gene>
<reference evidence="4" key="1">
    <citation type="journal article" date="2022" name="Int. J. Syst. Evol. Microbiol.">
        <title>Genome-based, phenotypic and chemotaxonomic classification of Faecalibacterium strains: proposal of three novel species Faecalibacterium duncaniae sp. nov., Faecalibacterium hattorii sp. nov. and Faecalibacterium gallinarum sp. nov. .</title>
        <authorList>
            <person name="Sakamoto M."/>
            <person name="Sakurai N."/>
            <person name="Tanno H."/>
            <person name="Iino T."/>
            <person name="Ohkuma M."/>
            <person name="Endo A."/>
        </authorList>
    </citation>
    <scope>NUCLEOTIDE SEQUENCE</scope>
    <source>
        <strain evidence="4">JCM 17207</strain>
    </source>
</reference>
<sequence length="286" mass="31823">MARKLKRTKRPARNSRSGRRSKHHYLWWALGFIGALTLLNAGSYLWFIGGIDWPAKVEEPPAEWTEDFRPEIGDPPYKIVVDAGHGGSDPGATGVIVEREMTAATAEALVQLLEADPNFIPLGTRDSYDTTATPTERVEQANQQKPDLLLSIHGNSSTGGSDASGFECYPVTPGRTWHRESLYFAEKLAAEMEAEGNPLRGQGGIRYIYYNEEDQKILAEANNTQVREETTFTILEEAECPAVLAEQCFVTNPEDVDQFGDADGVQRAARVYYRAICAYFETEPLE</sequence>
<dbReference type="GO" id="GO:0008745">
    <property type="term" value="F:N-acetylmuramoyl-L-alanine amidase activity"/>
    <property type="evidence" value="ECO:0007669"/>
    <property type="project" value="InterPro"/>
</dbReference>
<evidence type="ECO:0000256" key="1">
    <source>
        <dbReference type="ARBA" id="ARBA00022801"/>
    </source>
</evidence>
<comment type="caution">
    <text evidence="4">The sequence shown here is derived from an EMBL/GenBank/DDBJ whole genome shotgun (WGS) entry which is preliminary data.</text>
</comment>
<evidence type="ECO:0000259" key="3">
    <source>
        <dbReference type="SMART" id="SM00646"/>
    </source>
</evidence>
<proteinExistence type="predicted"/>
<dbReference type="GO" id="GO:0009253">
    <property type="term" value="P:peptidoglycan catabolic process"/>
    <property type="evidence" value="ECO:0007669"/>
    <property type="project" value="InterPro"/>
</dbReference>
<dbReference type="GO" id="GO:0030288">
    <property type="term" value="C:outer membrane-bounded periplasmic space"/>
    <property type="evidence" value="ECO:0007669"/>
    <property type="project" value="TreeGrafter"/>
</dbReference>
<name>A0AA37IXI7_9FIRM</name>
<dbReference type="EMBL" id="BQKV01000026">
    <property type="protein sequence ID" value="GJN64117.1"/>
    <property type="molecule type" value="Genomic_DNA"/>
</dbReference>
<keyword evidence="2" id="KW-1133">Transmembrane helix</keyword>
<dbReference type="InterPro" id="IPR002508">
    <property type="entry name" value="MurNAc-LAA_cat"/>
</dbReference>
<dbReference type="AlphaFoldDB" id="A0AA37IXI7"/>
<evidence type="ECO:0000256" key="2">
    <source>
        <dbReference type="SAM" id="Phobius"/>
    </source>
</evidence>
<dbReference type="Pfam" id="PF01520">
    <property type="entry name" value="Amidase_3"/>
    <property type="match status" value="1"/>
</dbReference>
<dbReference type="PANTHER" id="PTHR30404:SF0">
    <property type="entry name" value="N-ACETYLMURAMOYL-L-ALANINE AMIDASE AMIC"/>
    <property type="match status" value="1"/>
</dbReference>
<accession>A0AA37IXI7</accession>
<dbReference type="PANTHER" id="PTHR30404">
    <property type="entry name" value="N-ACETYLMURAMOYL-L-ALANINE AMIDASE"/>
    <property type="match status" value="1"/>
</dbReference>
<organism evidence="4 5">
    <name type="scientific">Faecalibacterium gallinarum</name>
    <dbReference type="NCBI Taxonomy" id="2903556"/>
    <lineage>
        <taxon>Bacteria</taxon>
        <taxon>Bacillati</taxon>
        <taxon>Bacillota</taxon>
        <taxon>Clostridia</taxon>
        <taxon>Eubacteriales</taxon>
        <taxon>Oscillospiraceae</taxon>
        <taxon>Faecalibacterium</taxon>
    </lineage>
</organism>
<dbReference type="Gene3D" id="3.40.630.40">
    <property type="entry name" value="Zn-dependent exopeptidases"/>
    <property type="match status" value="1"/>
</dbReference>
<evidence type="ECO:0000313" key="5">
    <source>
        <dbReference type="Proteomes" id="UP001055185"/>
    </source>
</evidence>
<keyword evidence="1" id="KW-0378">Hydrolase</keyword>
<dbReference type="Proteomes" id="UP001055185">
    <property type="component" value="Unassembled WGS sequence"/>
</dbReference>
<dbReference type="SMART" id="SM00646">
    <property type="entry name" value="Ami_3"/>
    <property type="match status" value="1"/>
</dbReference>
<keyword evidence="5" id="KW-1185">Reference proteome</keyword>